<dbReference type="Proteomes" id="UP000503096">
    <property type="component" value="Chromosome"/>
</dbReference>
<accession>A0A6M4HCQ0</accession>
<reference evidence="3 4" key="1">
    <citation type="submission" date="2020-04" db="EMBL/GenBank/DDBJ databases">
        <title>Usitatibacter rugosus gen. nov., sp. nov. and Usitatibacter palustris sp. nov., novel members of Usitatibacteraceae fam. nov. within the order Nitrosomonadales isolated from soil.</title>
        <authorList>
            <person name="Huber K.J."/>
            <person name="Neumann-Schaal M."/>
            <person name="Geppert A."/>
            <person name="Luckner M."/>
            <person name="Wanner G."/>
            <person name="Overmann J."/>
        </authorList>
    </citation>
    <scope>NUCLEOTIDE SEQUENCE [LARGE SCALE GENOMIC DNA]</scope>
    <source>
        <strain evidence="3 4">Swamp67</strain>
    </source>
</reference>
<proteinExistence type="predicted"/>
<evidence type="ECO:0000256" key="1">
    <source>
        <dbReference type="SAM" id="MobiDB-lite"/>
    </source>
</evidence>
<dbReference type="RefSeq" id="WP_171163359.1">
    <property type="nucleotide sequence ID" value="NZ_CP053073.1"/>
</dbReference>
<feature type="compositionally biased region" description="Pro residues" evidence="1">
    <location>
        <begin position="65"/>
        <end position="81"/>
    </location>
</feature>
<keyword evidence="2" id="KW-0732">Signal</keyword>
<feature type="compositionally biased region" description="Low complexity" evidence="1">
    <location>
        <begin position="82"/>
        <end position="96"/>
    </location>
</feature>
<organism evidence="3 4">
    <name type="scientific">Usitatibacter palustris</name>
    <dbReference type="NCBI Taxonomy" id="2732487"/>
    <lineage>
        <taxon>Bacteria</taxon>
        <taxon>Pseudomonadati</taxon>
        <taxon>Pseudomonadota</taxon>
        <taxon>Betaproteobacteria</taxon>
        <taxon>Nitrosomonadales</taxon>
        <taxon>Usitatibacteraceae</taxon>
        <taxon>Usitatibacter</taxon>
    </lineage>
</organism>
<feature type="chain" id="PRO_5026886709" evidence="2">
    <location>
        <begin position="21"/>
        <end position="180"/>
    </location>
</feature>
<protein>
    <submittedName>
        <fullName evidence="3">Uncharacterized protein</fullName>
    </submittedName>
</protein>
<keyword evidence="4" id="KW-1185">Reference proteome</keyword>
<dbReference type="AlphaFoldDB" id="A0A6M4HCQ0"/>
<evidence type="ECO:0000313" key="4">
    <source>
        <dbReference type="Proteomes" id="UP000503096"/>
    </source>
</evidence>
<sequence length="180" mass="19101">MKKTALLLPFLAAFTPAAFADDAGLLRCRAITESASRLACYDALAAGVTPPKAAVTPENFGLQPKPAPKPAPPPPPAPVPPQAKAAPTLPATTPETFGLQPKPAPEETTSITSYIPGRFEGWKGNRALTLANGQVWQVADDSRVLMDKVDPKVTISRGAMGAFYLEIEGRNGMTRVRRVQ</sequence>
<dbReference type="InParanoid" id="A0A6M4HCQ0"/>
<dbReference type="EMBL" id="CP053073">
    <property type="protein sequence ID" value="QJR15777.1"/>
    <property type="molecule type" value="Genomic_DNA"/>
</dbReference>
<feature type="signal peptide" evidence="2">
    <location>
        <begin position="1"/>
        <end position="20"/>
    </location>
</feature>
<dbReference type="KEGG" id="upl:DSM104440_02603"/>
<feature type="region of interest" description="Disordered" evidence="1">
    <location>
        <begin position="55"/>
        <end position="110"/>
    </location>
</feature>
<evidence type="ECO:0000256" key="2">
    <source>
        <dbReference type="SAM" id="SignalP"/>
    </source>
</evidence>
<name>A0A6M4HCQ0_9PROT</name>
<gene>
    <name evidence="3" type="ORF">DSM104440_02603</name>
</gene>
<evidence type="ECO:0000313" key="3">
    <source>
        <dbReference type="EMBL" id="QJR15777.1"/>
    </source>
</evidence>